<dbReference type="RefSeq" id="WP_011613321.1">
    <property type="nucleotide sequence ID" value="NC_008312.1"/>
</dbReference>
<gene>
    <name evidence="1" type="ordered locus">Tery_3966</name>
</gene>
<organism evidence="1">
    <name type="scientific">Trichodesmium erythraeum (strain IMS101)</name>
    <dbReference type="NCBI Taxonomy" id="203124"/>
    <lineage>
        <taxon>Bacteria</taxon>
        <taxon>Bacillati</taxon>
        <taxon>Cyanobacteriota</taxon>
        <taxon>Cyanophyceae</taxon>
        <taxon>Oscillatoriophycideae</taxon>
        <taxon>Oscillatoriales</taxon>
        <taxon>Microcoleaceae</taxon>
        <taxon>Trichodesmium</taxon>
    </lineage>
</organism>
<dbReference type="EMBL" id="CP000393">
    <property type="protein sequence ID" value="ABG52991.1"/>
    <property type="molecule type" value="Genomic_DNA"/>
</dbReference>
<dbReference type="OrthoDB" id="457276at2"/>
<dbReference type="KEGG" id="ter:Tery_3966"/>
<evidence type="ECO:0008006" key="2">
    <source>
        <dbReference type="Google" id="ProtNLM"/>
    </source>
</evidence>
<dbReference type="eggNOG" id="ENOG5033JA5">
    <property type="taxonomic scope" value="Bacteria"/>
</dbReference>
<dbReference type="AlphaFoldDB" id="Q10XN3"/>
<protein>
    <recommendedName>
        <fullName evidence="2">UspA</fullName>
    </recommendedName>
</protein>
<accession>Q10XN3</accession>
<evidence type="ECO:0000313" key="1">
    <source>
        <dbReference type="EMBL" id="ABG52991.1"/>
    </source>
</evidence>
<name>Q10XN3_TRIEI</name>
<sequence>MSIWLVIANPYAYDKAMWKAVSATQEHQGNLRVVFFINNNSIHDIIGELGQSGWLGSNPLHKLQSSMLEGYRALAGDVLKRVKRKAKEKDVELESQEIIERPLIDKFLFELVEEGATKIVVAGPQLLTAKMGELPHIAEYIEED</sequence>
<dbReference type="HOGENOM" id="CLU_150632_0_0_3"/>
<reference evidence="1" key="1">
    <citation type="submission" date="2006-06" db="EMBL/GenBank/DDBJ databases">
        <title>Complete sequence of Trichodesmium erythraeum IMS101.</title>
        <authorList>
            <consortium name="US DOE Joint Genome Institute"/>
            <person name="Copeland A."/>
            <person name="Lucas S."/>
            <person name="Lapidus A."/>
            <person name="Barry K."/>
            <person name="Detter J.C."/>
            <person name="Glavina del Rio T."/>
            <person name="Hammon N."/>
            <person name="Israni S."/>
            <person name="Dalin E."/>
            <person name="Tice H."/>
            <person name="Pitluck S."/>
            <person name="Kiss H."/>
            <person name="Munk A.C."/>
            <person name="Brettin T."/>
            <person name="Bruce D."/>
            <person name="Han C."/>
            <person name="Tapia R."/>
            <person name="Gilna P."/>
            <person name="Schmutz J."/>
            <person name="Larimer F."/>
            <person name="Land M."/>
            <person name="Hauser L."/>
            <person name="Kyrpides N."/>
            <person name="Kim E."/>
            <person name="Richardson P."/>
        </authorList>
    </citation>
    <scope>NUCLEOTIDE SEQUENCE [LARGE SCALE GENOMIC DNA]</scope>
    <source>
        <strain evidence="1">IMS101</strain>
    </source>
</reference>
<proteinExistence type="predicted"/>